<dbReference type="EMBL" id="WMBA01000065">
    <property type="protein sequence ID" value="MTD58334.1"/>
    <property type="molecule type" value="Genomic_DNA"/>
</dbReference>
<dbReference type="InterPro" id="IPR001638">
    <property type="entry name" value="Solute-binding_3/MltF_N"/>
</dbReference>
<dbReference type="CDD" id="cd01004">
    <property type="entry name" value="PBP2_MidA_like"/>
    <property type="match status" value="1"/>
</dbReference>
<sequence>MRGLTRYDLLGVTIVARATHLKALALLPTFALVGLTVACGSGGNGSGGTQPSGGAPAAQEIPAATKDAALAAMVPADIAGDGKIIVGQDQTYPPNEFVDSTGKVVGFDVDLGNAIGQKLGLTMEYQNADFSGILAGLAASKYELAMSSFTVNAEREQTVDMVTYYSAGTSLGVLKGNPENLSPDTLCGKNLAVQKGTVQVDDATARSEACTKAGKPAINIQQFQAQTDVNLQLTTKRSDAMLADSPVVDYAVKQTDGAVEVVGKPYDTAPYGIALKKGAGQFPQAVQGAVQALINDGTYAKIIAKWNLNAAGAIQKSEVNPAV</sequence>
<dbReference type="GO" id="GO:0030313">
    <property type="term" value="C:cell envelope"/>
    <property type="evidence" value="ECO:0007669"/>
    <property type="project" value="UniProtKB-SubCell"/>
</dbReference>
<evidence type="ECO:0000256" key="3">
    <source>
        <dbReference type="ARBA" id="ARBA00022729"/>
    </source>
</evidence>
<organism evidence="6 7">
    <name type="scientific">Amycolatopsis pithecellobii</name>
    <dbReference type="NCBI Taxonomy" id="664692"/>
    <lineage>
        <taxon>Bacteria</taxon>
        <taxon>Bacillati</taxon>
        <taxon>Actinomycetota</taxon>
        <taxon>Actinomycetes</taxon>
        <taxon>Pseudonocardiales</taxon>
        <taxon>Pseudonocardiaceae</taxon>
        <taxon>Amycolatopsis</taxon>
    </lineage>
</organism>
<evidence type="ECO:0000256" key="2">
    <source>
        <dbReference type="ARBA" id="ARBA00010333"/>
    </source>
</evidence>
<protein>
    <submittedName>
        <fullName evidence="6">Transporter substrate-binding domain-containing protein</fullName>
    </submittedName>
</protein>
<dbReference type="PANTHER" id="PTHR35936">
    <property type="entry name" value="MEMBRANE-BOUND LYTIC MUREIN TRANSGLYCOSYLASE F"/>
    <property type="match status" value="1"/>
</dbReference>
<dbReference type="Gene3D" id="3.40.190.10">
    <property type="entry name" value="Periplasmic binding protein-like II"/>
    <property type="match status" value="2"/>
</dbReference>
<dbReference type="OrthoDB" id="4633994at2"/>
<keyword evidence="7" id="KW-1185">Reference proteome</keyword>
<dbReference type="AlphaFoldDB" id="A0A6N7Z9C8"/>
<dbReference type="PROSITE" id="PS01039">
    <property type="entry name" value="SBP_BACTERIAL_3"/>
    <property type="match status" value="1"/>
</dbReference>
<comment type="subcellular location">
    <subcellularLocation>
        <location evidence="1">Cell envelope</location>
    </subcellularLocation>
</comment>
<dbReference type="SUPFAM" id="SSF53850">
    <property type="entry name" value="Periplasmic binding protein-like II"/>
    <property type="match status" value="1"/>
</dbReference>
<dbReference type="Pfam" id="PF00497">
    <property type="entry name" value="SBP_bac_3"/>
    <property type="match status" value="1"/>
</dbReference>
<feature type="domain" description="Solute-binding protein family 3/N-terminal" evidence="5">
    <location>
        <begin position="83"/>
        <end position="310"/>
    </location>
</feature>
<dbReference type="InterPro" id="IPR018313">
    <property type="entry name" value="SBP_3_CS"/>
</dbReference>
<name>A0A6N7Z9C8_9PSEU</name>
<keyword evidence="3" id="KW-0732">Signal</keyword>
<evidence type="ECO:0000256" key="4">
    <source>
        <dbReference type="RuleBase" id="RU003744"/>
    </source>
</evidence>
<dbReference type="Proteomes" id="UP000440096">
    <property type="component" value="Unassembled WGS sequence"/>
</dbReference>
<evidence type="ECO:0000313" key="6">
    <source>
        <dbReference type="EMBL" id="MTD58334.1"/>
    </source>
</evidence>
<dbReference type="SMART" id="SM00062">
    <property type="entry name" value="PBPb"/>
    <property type="match status" value="1"/>
</dbReference>
<comment type="caution">
    <text evidence="6">The sequence shown here is derived from an EMBL/GenBank/DDBJ whole genome shotgun (WGS) entry which is preliminary data.</text>
</comment>
<dbReference type="PANTHER" id="PTHR35936:SF17">
    <property type="entry name" value="ARGININE-BINDING EXTRACELLULAR PROTEIN ARTP"/>
    <property type="match status" value="1"/>
</dbReference>
<evidence type="ECO:0000256" key="1">
    <source>
        <dbReference type="ARBA" id="ARBA00004196"/>
    </source>
</evidence>
<evidence type="ECO:0000259" key="5">
    <source>
        <dbReference type="SMART" id="SM00062"/>
    </source>
</evidence>
<accession>A0A6N7Z9C8</accession>
<gene>
    <name evidence="6" type="ORF">GKO32_30780</name>
</gene>
<evidence type="ECO:0000313" key="7">
    <source>
        <dbReference type="Proteomes" id="UP000440096"/>
    </source>
</evidence>
<proteinExistence type="inferred from homology"/>
<comment type="similarity">
    <text evidence="2 4">Belongs to the bacterial solute-binding protein 3 family.</text>
</comment>
<reference evidence="6 7" key="1">
    <citation type="submission" date="2019-11" db="EMBL/GenBank/DDBJ databases">
        <title>Draft genome of Amycolatopsis RM579.</title>
        <authorList>
            <person name="Duangmal K."/>
            <person name="Mingma R."/>
        </authorList>
    </citation>
    <scope>NUCLEOTIDE SEQUENCE [LARGE SCALE GENOMIC DNA]</scope>
    <source>
        <strain evidence="6 7">RM579</strain>
    </source>
</reference>